<reference evidence="2 3" key="1">
    <citation type="submission" date="2014-09" db="EMBL/GenBank/DDBJ databases">
        <title>Whole genome shotgun sequence of Escherichia vulneris NBRC 102420.</title>
        <authorList>
            <person name="Yoshida Y."/>
            <person name="Hosoyama A."/>
            <person name="Tsuchikane K."/>
            <person name="Ohji S."/>
            <person name="Ichikawa N."/>
            <person name="Kimura A."/>
            <person name="Yamazoe A."/>
            <person name="Ezaki T."/>
            <person name="Fujita N."/>
        </authorList>
    </citation>
    <scope>NUCLEOTIDE SEQUENCE [LARGE SCALE GENOMIC DNA]</scope>
    <source>
        <strain evidence="2 3">NBRC 102420</strain>
    </source>
</reference>
<evidence type="ECO:0000313" key="2">
    <source>
        <dbReference type="EMBL" id="GAL60533.1"/>
    </source>
</evidence>
<name>A0A090V8S9_PSEVU</name>
<dbReference type="STRING" id="1115515.EV102420_43_00110"/>
<comment type="caution">
    <text evidence="2">The sequence shown here is derived from an EMBL/GenBank/DDBJ whole genome shotgun (WGS) entry which is preliminary data.</text>
</comment>
<sequence>MKKITMLIVMLFLTILNTPAFCAGKPFARCGNYILSDSGIDNGYIYINGARPETQHITFLKGKNDYDNIKLQWMMATDQPNTWVGLEYIKRDGKAILNTEWIRAGVTGVDGFRQFATYNCVRVK</sequence>
<gene>
    <name evidence="2" type="ORF">EV102420_43_00110</name>
</gene>
<feature type="chain" id="PRO_5001866593" evidence="1">
    <location>
        <begin position="23"/>
        <end position="124"/>
    </location>
</feature>
<evidence type="ECO:0000313" key="3">
    <source>
        <dbReference type="Proteomes" id="UP000029462"/>
    </source>
</evidence>
<dbReference type="EMBL" id="BBMZ01000043">
    <property type="protein sequence ID" value="GAL60533.1"/>
    <property type="molecule type" value="Genomic_DNA"/>
</dbReference>
<dbReference type="RefSeq" id="WP_042396167.1">
    <property type="nucleotide sequence ID" value="NZ_BBMZ01000043.1"/>
</dbReference>
<evidence type="ECO:0000256" key="1">
    <source>
        <dbReference type="SAM" id="SignalP"/>
    </source>
</evidence>
<keyword evidence="1" id="KW-0732">Signal</keyword>
<protein>
    <submittedName>
        <fullName evidence="2">Uncharacterized protein</fullName>
    </submittedName>
</protein>
<proteinExistence type="predicted"/>
<feature type="signal peptide" evidence="1">
    <location>
        <begin position="1"/>
        <end position="22"/>
    </location>
</feature>
<keyword evidence="3" id="KW-1185">Reference proteome</keyword>
<dbReference type="Proteomes" id="UP000029462">
    <property type="component" value="Unassembled WGS sequence"/>
</dbReference>
<organism evidence="2 3">
    <name type="scientific">Pseudescherichia vulneris NBRC 102420</name>
    <dbReference type="NCBI Taxonomy" id="1115515"/>
    <lineage>
        <taxon>Bacteria</taxon>
        <taxon>Pseudomonadati</taxon>
        <taxon>Pseudomonadota</taxon>
        <taxon>Gammaproteobacteria</taxon>
        <taxon>Enterobacterales</taxon>
        <taxon>Enterobacteriaceae</taxon>
        <taxon>Pseudescherichia</taxon>
    </lineage>
</organism>
<accession>A0A090V8S9</accession>
<dbReference type="OrthoDB" id="6630722at2"/>
<dbReference type="AlphaFoldDB" id="A0A090V8S9"/>